<evidence type="ECO:0000256" key="4">
    <source>
        <dbReference type="ARBA" id="ARBA00022692"/>
    </source>
</evidence>
<dbReference type="CDD" id="cd00063">
    <property type="entry name" value="FN3"/>
    <property type="match status" value="4"/>
</dbReference>
<dbReference type="InterPro" id="IPR000387">
    <property type="entry name" value="Tyr_Pase_dom"/>
</dbReference>
<evidence type="ECO:0000256" key="10">
    <source>
        <dbReference type="ARBA" id="ARBA00023136"/>
    </source>
</evidence>
<dbReference type="GO" id="GO:0016020">
    <property type="term" value="C:membrane"/>
    <property type="evidence" value="ECO:0007669"/>
    <property type="project" value="UniProtKB-SubCell"/>
</dbReference>
<protein>
    <recommendedName>
        <fullName evidence="2">protein-tyrosine-phosphatase</fullName>
        <ecNumber evidence="2">3.1.3.48</ecNumber>
    </recommendedName>
</protein>
<dbReference type="Proteomes" id="UP000694844">
    <property type="component" value="Chromosome 2"/>
</dbReference>
<dbReference type="Pfam" id="PF00102">
    <property type="entry name" value="Y_phosphatase"/>
    <property type="match status" value="2"/>
</dbReference>
<dbReference type="OrthoDB" id="10253954at2759"/>
<dbReference type="SUPFAM" id="SSF49265">
    <property type="entry name" value="Fibronectin type III"/>
    <property type="match status" value="2"/>
</dbReference>
<reference evidence="22" key="1">
    <citation type="submission" date="2025-08" db="UniProtKB">
        <authorList>
            <consortium name="RefSeq"/>
        </authorList>
    </citation>
    <scope>IDENTIFICATION</scope>
    <source>
        <tissue evidence="22">Whole sample</tissue>
    </source>
</reference>
<dbReference type="PROSITE" id="PS50055">
    <property type="entry name" value="TYR_PHOSPHATASE_PTP"/>
    <property type="match status" value="2"/>
</dbReference>
<evidence type="ECO:0000256" key="11">
    <source>
        <dbReference type="ARBA" id="ARBA00023157"/>
    </source>
</evidence>
<dbReference type="Gene3D" id="2.60.40.10">
    <property type="entry name" value="Immunoglobulins"/>
    <property type="match status" value="4"/>
</dbReference>
<feature type="domain" description="Fibronectin type-III" evidence="20">
    <location>
        <begin position="700"/>
        <end position="795"/>
    </location>
</feature>
<evidence type="ECO:0000256" key="3">
    <source>
        <dbReference type="ARBA" id="ARBA00022572"/>
    </source>
</evidence>
<organism evidence="21 22">
    <name type="scientific">Crassostrea virginica</name>
    <name type="common">Eastern oyster</name>
    <dbReference type="NCBI Taxonomy" id="6565"/>
    <lineage>
        <taxon>Eukaryota</taxon>
        <taxon>Metazoa</taxon>
        <taxon>Spiralia</taxon>
        <taxon>Lophotrochozoa</taxon>
        <taxon>Mollusca</taxon>
        <taxon>Bivalvia</taxon>
        <taxon>Autobranchia</taxon>
        <taxon>Pteriomorphia</taxon>
        <taxon>Ostreida</taxon>
        <taxon>Ostreoidea</taxon>
        <taxon>Ostreidae</taxon>
        <taxon>Crassostrea</taxon>
    </lineage>
</organism>
<keyword evidence="21" id="KW-1185">Reference proteome</keyword>
<dbReference type="InterPro" id="IPR038178">
    <property type="entry name" value="Kringle_sf"/>
</dbReference>
<feature type="domain" description="Kringle" evidence="19">
    <location>
        <begin position="105"/>
        <end position="181"/>
    </location>
</feature>
<feature type="transmembrane region" description="Helical" evidence="15">
    <location>
        <begin position="944"/>
        <end position="966"/>
    </location>
</feature>
<evidence type="ECO:0000256" key="6">
    <source>
        <dbReference type="ARBA" id="ARBA00022737"/>
    </source>
</evidence>
<evidence type="ECO:0000256" key="14">
    <source>
        <dbReference type="PROSITE-ProRule" id="PRU00121"/>
    </source>
</evidence>
<dbReference type="Gene3D" id="2.40.20.10">
    <property type="entry name" value="Plasminogen Kringle 4"/>
    <property type="match status" value="1"/>
</dbReference>
<evidence type="ECO:0000313" key="21">
    <source>
        <dbReference type="Proteomes" id="UP000694844"/>
    </source>
</evidence>
<feature type="disulfide bond" evidence="14">
    <location>
        <begin position="125"/>
        <end position="164"/>
    </location>
</feature>
<keyword evidence="8" id="KW-0904">Protein phosphatase</keyword>
<dbReference type="InterPro" id="IPR013783">
    <property type="entry name" value="Ig-like_fold"/>
</dbReference>
<evidence type="ECO:0000313" key="22">
    <source>
        <dbReference type="RefSeq" id="XP_022316323.1"/>
    </source>
</evidence>
<dbReference type="GO" id="GO:0004725">
    <property type="term" value="F:protein tyrosine phosphatase activity"/>
    <property type="evidence" value="ECO:0007669"/>
    <property type="project" value="UniProtKB-EC"/>
</dbReference>
<dbReference type="InterPro" id="IPR036116">
    <property type="entry name" value="FN3_sf"/>
</dbReference>
<keyword evidence="9 15" id="KW-1133">Transmembrane helix</keyword>
<keyword evidence="5 16" id="KW-0732">Signal</keyword>
<name>A0A8B8CKF5_CRAVI</name>
<dbReference type="InterPro" id="IPR016130">
    <property type="entry name" value="Tyr_Pase_AS"/>
</dbReference>
<dbReference type="InterPro" id="IPR000001">
    <property type="entry name" value="Kringle"/>
</dbReference>
<dbReference type="InterPro" id="IPR050713">
    <property type="entry name" value="RTP_Phos/Ushers"/>
</dbReference>
<feature type="domain" description="Fibronectin type-III" evidence="20">
    <location>
        <begin position="602"/>
        <end position="699"/>
    </location>
</feature>
<dbReference type="KEGG" id="cvn:111120008"/>
<evidence type="ECO:0000259" key="20">
    <source>
        <dbReference type="PROSITE" id="PS50853"/>
    </source>
</evidence>
<feature type="domain" description="Fibronectin type-III" evidence="20">
    <location>
        <begin position="381"/>
        <end position="485"/>
    </location>
</feature>
<evidence type="ECO:0000256" key="7">
    <source>
        <dbReference type="ARBA" id="ARBA00022801"/>
    </source>
</evidence>
<dbReference type="PANTHER" id="PTHR46957:SF6">
    <property type="entry name" value="PROTEIN-TYROSINE-PHOSPHATASE"/>
    <property type="match status" value="1"/>
</dbReference>
<dbReference type="SMART" id="SM00130">
    <property type="entry name" value="KR"/>
    <property type="match status" value="1"/>
</dbReference>
<dbReference type="GeneID" id="111120008"/>
<feature type="domain" description="Tyrosine specific protein phosphatases" evidence="18">
    <location>
        <begin position="1529"/>
        <end position="1601"/>
    </location>
</feature>
<comment type="catalytic activity">
    <reaction evidence="13">
        <text>O-phospho-L-tyrosyl-[protein] + H2O = L-tyrosyl-[protein] + phosphate</text>
        <dbReference type="Rhea" id="RHEA:10684"/>
        <dbReference type="Rhea" id="RHEA-COMP:10136"/>
        <dbReference type="Rhea" id="RHEA-COMP:20101"/>
        <dbReference type="ChEBI" id="CHEBI:15377"/>
        <dbReference type="ChEBI" id="CHEBI:43474"/>
        <dbReference type="ChEBI" id="CHEBI:46858"/>
        <dbReference type="ChEBI" id="CHEBI:61978"/>
        <dbReference type="EC" id="3.1.3.48"/>
    </reaction>
</comment>
<feature type="domain" description="Tyrosine-protein phosphatase" evidence="17">
    <location>
        <begin position="1061"/>
        <end position="1315"/>
    </location>
</feature>
<dbReference type="PROSITE" id="PS00383">
    <property type="entry name" value="TYR_PHOSPHATASE_1"/>
    <property type="match status" value="2"/>
</dbReference>
<feature type="signal peptide" evidence="16">
    <location>
        <begin position="1"/>
        <end position="18"/>
    </location>
</feature>
<proteinExistence type="predicted"/>
<dbReference type="SMART" id="SM00060">
    <property type="entry name" value="FN3"/>
    <property type="match status" value="5"/>
</dbReference>
<evidence type="ECO:0000256" key="2">
    <source>
        <dbReference type="ARBA" id="ARBA00013064"/>
    </source>
</evidence>
<dbReference type="SMART" id="SM00194">
    <property type="entry name" value="PTPc"/>
    <property type="match status" value="2"/>
</dbReference>
<feature type="domain" description="Tyrosine-protein phosphatase" evidence="17">
    <location>
        <begin position="1347"/>
        <end position="1610"/>
    </location>
</feature>
<dbReference type="InterPro" id="IPR000242">
    <property type="entry name" value="PTP_cat"/>
</dbReference>
<dbReference type="PROSITE" id="PS50853">
    <property type="entry name" value="FN3"/>
    <property type="match status" value="4"/>
</dbReference>
<keyword evidence="4 15" id="KW-0812">Transmembrane</keyword>
<dbReference type="PRINTS" id="PR00700">
    <property type="entry name" value="PRTYPHPHTASE"/>
</dbReference>
<accession>A0A8B8CKF5</accession>
<evidence type="ECO:0000256" key="12">
    <source>
        <dbReference type="ARBA" id="ARBA00023180"/>
    </source>
</evidence>
<evidence type="ECO:0000259" key="19">
    <source>
        <dbReference type="PROSITE" id="PS50070"/>
    </source>
</evidence>
<dbReference type="Gene3D" id="3.90.190.10">
    <property type="entry name" value="Protein tyrosine phosphatase superfamily"/>
    <property type="match status" value="2"/>
</dbReference>
<dbReference type="InterPro" id="IPR057598">
    <property type="entry name" value="Fn3_PTPRU"/>
</dbReference>
<evidence type="ECO:0000256" key="13">
    <source>
        <dbReference type="ARBA" id="ARBA00051722"/>
    </source>
</evidence>
<dbReference type="InterPro" id="IPR013806">
    <property type="entry name" value="Kringle-like"/>
</dbReference>
<dbReference type="PANTHER" id="PTHR46957">
    <property type="entry name" value="CYTOKINE RECEPTOR"/>
    <property type="match status" value="1"/>
</dbReference>
<dbReference type="SMART" id="SM00404">
    <property type="entry name" value="PTPc_motif"/>
    <property type="match status" value="2"/>
</dbReference>
<feature type="chain" id="PRO_5034064993" description="protein-tyrosine-phosphatase" evidence="16">
    <location>
        <begin position="19"/>
        <end position="1617"/>
    </location>
</feature>
<dbReference type="FunFam" id="3.90.190.10:FF:000102">
    <property type="entry name" value="Receptor-type tyrosine-protein phosphatase"/>
    <property type="match status" value="1"/>
</dbReference>
<keyword evidence="12" id="KW-0325">Glycoprotein</keyword>
<dbReference type="Pfam" id="PF00041">
    <property type="entry name" value="fn3"/>
    <property type="match status" value="2"/>
</dbReference>
<dbReference type="InterPro" id="IPR003595">
    <property type="entry name" value="Tyr_Pase_cat"/>
</dbReference>
<dbReference type="Pfam" id="PF23144">
    <property type="entry name" value="Fn3_PTPRU"/>
    <property type="match status" value="1"/>
</dbReference>
<gene>
    <name evidence="22" type="primary">LOC111120008</name>
</gene>
<dbReference type="InterPro" id="IPR029021">
    <property type="entry name" value="Prot-tyrosine_phosphatase-like"/>
</dbReference>
<comment type="caution">
    <text evidence="14">Lacks conserved residue(s) required for the propagation of feature annotation.</text>
</comment>
<keyword evidence="11 14" id="KW-1015">Disulfide bond</keyword>
<dbReference type="FunFam" id="2.60.40.10:FF:000028">
    <property type="entry name" value="Neuronal cell adhesion molecule"/>
    <property type="match status" value="1"/>
</dbReference>
<dbReference type="Gene3D" id="2.170.300.10">
    <property type="entry name" value="Tie2 ligand-binding domain superfamily"/>
    <property type="match status" value="1"/>
</dbReference>
<keyword evidence="10 15" id="KW-0472">Membrane</keyword>
<dbReference type="InterPro" id="IPR003961">
    <property type="entry name" value="FN3_dom"/>
</dbReference>
<dbReference type="PRINTS" id="PR00018">
    <property type="entry name" value="KRINGLE"/>
</dbReference>
<evidence type="ECO:0000259" key="17">
    <source>
        <dbReference type="PROSITE" id="PS50055"/>
    </source>
</evidence>
<feature type="domain" description="Fibronectin type-III" evidence="20">
    <location>
        <begin position="486"/>
        <end position="601"/>
    </location>
</feature>
<dbReference type="Pfam" id="PF00051">
    <property type="entry name" value="Kringle"/>
    <property type="match status" value="1"/>
</dbReference>
<evidence type="ECO:0000256" key="8">
    <source>
        <dbReference type="ARBA" id="ARBA00022912"/>
    </source>
</evidence>
<keyword evidence="6" id="KW-0677">Repeat</keyword>
<dbReference type="Pfam" id="PF09294">
    <property type="entry name" value="Interfer-bind"/>
    <property type="match status" value="1"/>
</dbReference>
<dbReference type="SUPFAM" id="SSF57440">
    <property type="entry name" value="Kringle-like"/>
    <property type="match status" value="1"/>
</dbReference>
<dbReference type="EC" id="3.1.3.48" evidence="2"/>
<evidence type="ECO:0000256" key="9">
    <source>
        <dbReference type="ARBA" id="ARBA00022989"/>
    </source>
</evidence>
<feature type="domain" description="Tyrosine specific protein phosphatases" evidence="18">
    <location>
        <begin position="1232"/>
        <end position="1306"/>
    </location>
</feature>
<dbReference type="FunFam" id="3.90.190.10:FF:000062">
    <property type="entry name" value="Receptor-type tyrosine-protein phosphatase kappa"/>
    <property type="match status" value="1"/>
</dbReference>
<feature type="disulfide bond" evidence="14">
    <location>
        <begin position="153"/>
        <end position="176"/>
    </location>
</feature>
<comment type="subcellular location">
    <subcellularLocation>
        <location evidence="1">Membrane</location>
        <topology evidence="1">Single-pass type I membrane protein</topology>
    </subcellularLocation>
</comment>
<keyword evidence="7" id="KW-0378">Hydrolase</keyword>
<evidence type="ECO:0000256" key="15">
    <source>
        <dbReference type="SAM" id="Phobius"/>
    </source>
</evidence>
<dbReference type="PROSITE" id="PS50056">
    <property type="entry name" value="TYR_PHOSPHATASE_2"/>
    <property type="match status" value="2"/>
</dbReference>
<evidence type="ECO:0000256" key="1">
    <source>
        <dbReference type="ARBA" id="ARBA00004479"/>
    </source>
</evidence>
<dbReference type="CDD" id="cd00108">
    <property type="entry name" value="KR"/>
    <property type="match status" value="1"/>
</dbReference>
<evidence type="ECO:0000256" key="5">
    <source>
        <dbReference type="ARBA" id="ARBA00022729"/>
    </source>
</evidence>
<keyword evidence="3 14" id="KW-0420">Kringle</keyword>
<dbReference type="PROSITE" id="PS50070">
    <property type="entry name" value="KRINGLE_2"/>
    <property type="match status" value="1"/>
</dbReference>
<sequence length="1617" mass="183557">MWLFGFILFTITVNLISTENPEIPGEEHLPKLTNSSLQLHLAGQWQDLQALQRECKDGTFGYRCLFTCRCYRNRVCDKETGRCPRDECANGYWGQGCQLDNNCFYNGRARSYQGTKSVTDSLFTCQRWDTQTPHRHSYNGQDFPDRRLPDNFCRTTKDAARPWCYTTDRDKRWEHCNINNCNCPTWRFGPNCEQECHCADISEACDSILGICSSGCAQGWDGYNCQTPTACPTNKYGWDCTKTCFCKNSLHCNRYTGPTDKCECKDGYFNPPFCQAVTPPEILYFNNDKVNPGQPAIFNCTVTAFPTPTPEEILLEGIPSNRKVERLQSKEMNPYLYTRYNIWKMESVKEEESVTCTVKGRAGTKSQTVKANVYQLPVLSHPPNIAKEGPGVRDVVINWLPWSKANGDKGEPPIMWYSIWLNTIDQGKEEKAGIVTHFNCGKVCNFTIEELEPNTEYGVRISTRRDGEGGEGIPGPVRLFKTLCAAPSQPPLIESVTSSFEYNSSFPETQLIIMWRDPPEETWHCTSISEYRIHLFNKSQRDTIKVEGDIPGNLKNVKSVVIPSLVPATEYCVTMSFSNGQEMSSPKSEEKCIVTLQTTPAAPRNLKLVERTSSSLTVTWEAPLRSSSKIDAYRIILWKGFWKEMAEKRGIEIRPSASKLQYTIEDLDSNSQYNIEVKAVNSAGEGDPSSLLVVSTLEGVPSEVTSFKNESRTDHSISLIWKKPEMSNGNINSYLVTCDPGNSKAQKKVVPNTTNRVTITGLQSGTLFNCSISASTSQGHGPVKSITVWTKSIDPIQPPVPVILERSATTMTLALQPLEDENISFYRIIVEETSSAASYRISKRGVEDAIRDVRLDFKGAKERDVRAYIAAQLPRDHPYRTFVVGDNNTYEGYYNAPLEPRREYSIWYGAYTVLDGMEKKSFSLALSEEARRVTTAPENNHVPVIVAVIVVFILLILVFALFLFLWRKRHIASEREKAEMPNFGPTIIPEPDTSTPSTPVELAQWYRNDIEIEPLLEPSSGTDGDSEPVYGNVGLCTIVPVKVEDLWDYVKANKINEAEGLKREYRLIPAGLTASCEIAKKSENKDKNRYGNIIAYDHSRVILKPVNGDIHDDYTNANYIEGYKKTKAYIAAQGPTKTTMNDIWRMVWEEKSRTVIMLTNPTETGKKKCEQYWPDPTETKEYAGIKVKLVSVESHPDFSIRTFHIQKDGENRTIKQFHYTTWPDHGVPRFGHSLLLMRQKIRAYDALSNGPPIVHCSAGVGRTGTYIAVDVNLEQAKHEGLIDVHNFVQLMRTQRVNMVQTLEQYIFVYDVLLEALICGDTTMAAATFPATLSEMLEYDQSIGKTKLEEQFEVLNLISSTIEKEDTTVALKPENIFKNRDKNVIPANRCRPYLVTPVEDYNNYINAVFLNGYRRKDAFIVTQMPLPNTAVDFWRMIYDQNSYCIVMLNEIEETDEMCQQYWTLETCGEKFGPFIVETTAEIKSDPSITVRDFTITNTLNPQEVPRVVRQFHFHRWPDASPVPNTKASLLDLLENVDNWQKQFTNTPVTVHCMNGVDRSGLFVAASCIVERIKSDREVDVFQSIKQMRQNRSQLICNMEQYRFCHELALEYLQTSSTS</sequence>
<evidence type="ECO:0000256" key="16">
    <source>
        <dbReference type="SAM" id="SignalP"/>
    </source>
</evidence>
<dbReference type="InterPro" id="IPR015373">
    <property type="entry name" value="Interferon/interleukin_rcp_dom"/>
</dbReference>
<dbReference type="RefSeq" id="XP_022316323.1">
    <property type="nucleotide sequence ID" value="XM_022460615.1"/>
</dbReference>
<dbReference type="SUPFAM" id="SSF52799">
    <property type="entry name" value="(Phosphotyrosine protein) phosphatases II"/>
    <property type="match status" value="2"/>
</dbReference>
<evidence type="ECO:0000259" key="18">
    <source>
        <dbReference type="PROSITE" id="PS50056"/>
    </source>
</evidence>